<proteinExistence type="predicted"/>
<name>A0A7S1IRM6_9EUGL</name>
<dbReference type="EMBL" id="HBGA01083974">
    <property type="protein sequence ID" value="CAD9020224.1"/>
    <property type="molecule type" value="Transcribed_RNA"/>
</dbReference>
<sequence length="131" mass="13102">MSAASGAAVSRLPPVRGIATISAVVSSAPTGMMPHPCQGRTGGWVSGIVSVRATRTGTALGQSTLQPPALPTRCRFAIEAQTVPTHTPSVVGGTGEAARGLGQLLWLSRCACVHVDIRSGEQGDGPCSAGG</sequence>
<accession>A0A7S1IRM6</accession>
<dbReference type="AlphaFoldDB" id="A0A7S1IRM6"/>
<protein>
    <submittedName>
        <fullName evidence="1">Uncharacterized protein</fullName>
    </submittedName>
</protein>
<reference evidence="1" key="1">
    <citation type="submission" date="2021-01" db="EMBL/GenBank/DDBJ databases">
        <authorList>
            <person name="Corre E."/>
            <person name="Pelletier E."/>
            <person name="Niang G."/>
            <person name="Scheremetjew M."/>
            <person name="Finn R."/>
            <person name="Kale V."/>
            <person name="Holt S."/>
            <person name="Cochrane G."/>
            <person name="Meng A."/>
            <person name="Brown T."/>
            <person name="Cohen L."/>
        </authorList>
    </citation>
    <scope>NUCLEOTIDE SEQUENCE</scope>
    <source>
        <strain evidence="1">NIES-381</strain>
    </source>
</reference>
<organism evidence="1">
    <name type="scientific">Eutreptiella gymnastica</name>
    <dbReference type="NCBI Taxonomy" id="73025"/>
    <lineage>
        <taxon>Eukaryota</taxon>
        <taxon>Discoba</taxon>
        <taxon>Euglenozoa</taxon>
        <taxon>Euglenida</taxon>
        <taxon>Spirocuta</taxon>
        <taxon>Euglenophyceae</taxon>
        <taxon>Eutreptiales</taxon>
        <taxon>Eutreptiaceae</taxon>
        <taxon>Eutreptiella</taxon>
    </lineage>
</organism>
<gene>
    <name evidence="1" type="ORF">EGYM00392_LOCUS31338</name>
</gene>
<evidence type="ECO:0000313" key="1">
    <source>
        <dbReference type="EMBL" id="CAD9020224.1"/>
    </source>
</evidence>